<dbReference type="Proteomes" id="UP000002194">
    <property type="component" value="Plasmid pDV"/>
</dbReference>
<keyword evidence="3" id="KW-0418">Kinase</keyword>
<evidence type="ECO:0000259" key="7">
    <source>
        <dbReference type="Pfam" id="PF13614"/>
    </source>
</evidence>
<dbReference type="Gene3D" id="3.40.50.300">
    <property type="entry name" value="P-loop containing nucleotide triphosphate hydrolases"/>
    <property type="match status" value="1"/>
</dbReference>
<evidence type="ECO:0000256" key="2">
    <source>
        <dbReference type="ARBA" id="ARBA00022741"/>
    </source>
</evidence>
<evidence type="ECO:0000256" key="6">
    <source>
        <dbReference type="SAM" id="MobiDB-lite"/>
    </source>
</evidence>
<dbReference type="InterPro" id="IPR050445">
    <property type="entry name" value="Bact_polysacc_biosynth/exp"/>
</dbReference>
<evidence type="ECO:0000256" key="3">
    <source>
        <dbReference type="ARBA" id="ARBA00022777"/>
    </source>
</evidence>
<evidence type="ECO:0000256" key="1">
    <source>
        <dbReference type="ARBA" id="ARBA00022679"/>
    </source>
</evidence>
<evidence type="ECO:0000313" key="8">
    <source>
        <dbReference type="EMBL" id="AAS94410.1"/>
    </source>
</evidence>
<keyword evidence="4" id="KW-0067">ATP-binding</keyword>
<keyword evidence="2" id="KW-0547">Nucleotide-binding</keyword>
<dbReference type="HOGENOM" id="CLU_052027_1_1_7"/>
<dbReference type="OrthoDB" id="9812433at2"/>
<dbReference type="PANTHER" id="PTHR32309:SF31">
    <property type="entry name" value="CAPSULAR EXOPOLYSACCHARIDE FAMILY"/>
    <property type="match status" value="1"/>
</dbReference>
<keyword evidence="9" id="KW-1185">Reference proteome</keyword>
<organism evidence="8 9">
    <name type="scientific">Nitratidesulfovibrio vulgaris (strain ATCC 29579 / DSM 644 / CCUG 34227 / NCIMB 8303 / VKM B-1760 / Hildenborough)</name>
    <name type="common">Desulfovibrio vulgaris</name>
    <dbReference type="NCBI Taxonomy" id="882"/>
    <lineage>
        <taxon>Bacteria</taxon>
        <taxon>Pseudomonadati</taxon>
        <taxon>Thermodesulfobacteriota</taxon>
        <taxon>Desulfovibrionia</taxon>
        <taxon>Desulfovibrionales</taxon>
        <taxon>Desulfovibrionaceae</taxon>
        <taxon>Nitratidesulfovibrio</taxon>
    </lineage>
</organism>
<evidence type="ECO:0000313" key="9">
    <source>
        <dbReference type="Proteomes" id="UP000002194"/>
    </source>
</evidence>
<evidence type="ECO:0000256" key="5">
    <source>
        <dbReference type="ARBA" id="ARBA00023137"/>
    </source>
</evidence>
<dbReference type="GO" id="GO:0005524">
    <property type="term" value="F:ATP binding"/>
    <property type="evidence" value="ECO:0007669"/>
    <property type="project" value="UniProtKB-KW"/>
</dbReference>
<feature type="region of interest" description="Disordered" evidence="6">
    <location>
        <begin position="83"/>
        <end position="110"/>
    </location>
</feature>
<accession>Q72WP9</accession>
<feature type="domain" description="AAA" evidence="7">
    <location>
        <begin position="179"/>
        <end position="328"/>
    </location>
</feature>
<dbReference type="GO" id="GO:0004713">
    <property type="term" value="F:protein tyrosine kinase activity"/>
    <property type="evidence" value="ECO:0007669"/>
    <property type="project" value="UniProtKB-KW"/>
</dbReference>
<dbReference type="NCBIfam" id="TIGR01007">
    <property type="entry name" value="eps_fam"/>
    <property type="match status" value="1"/>
</dbReference>
<dbReference type="SUPFAM" id="SSF52540">
    <property type="entry name" value="P-loop containing nucleoside triphosphate hydrolases"/>
    <property type="match status" value="1"/>
</dbReference>
<name>Q72WP9_NITV2</name>
<proteinExistence type="predicted"/>
<dbReference type="InterPro" id="IPR027417">
    <property type="entry name" value="P-loop_NTPase"/>
</dbReference>
<dbReference type="PhylomeDB" id="Q72WP9"/>
<protein>
    <submittedName>
        <fullName evidence="8">Polysaccharide biosynthesis protein, putative</fullName>
    </submittedName>
</protein>
<dbReference type="PATRIC" id="fig|882.5.peg.3114"/>
<feature type="compositionally biased region" description="Basic and acidic residues" evidence="6">
    <location>
        <begin position="1"/>
        <end position="18"/>
    </location>
</feature>
<dbReference type="AlphaFoldDB" id="Q72WP9"/>
<dbReference type="InterPro" id="IPR025669">
    <property type="entry name" value="AAA_dom"/>
</dbReference>
<keyword evidence="8" id="KW-0614">Plasmid</keyword>
<dbReference type="CDD" id="cd05387">
    <property type="entry name" value="BY-kinase"/>
    <property type="match status" value="1"/>
</dbReference>
<geneLocation type="plasmid" evidence="8 9">
    <name>pDV</name>
</geneLocation>
<dbReference type="EMBL" id="AE017286">
    <property type="protein sequence ID" value="AAS94410.1"/>
    <property type="molecule type" value="Genomic_DNA"/>
</dbReference>
<dbReference type="Pfam" id="PF13614">
    <property type="entry name" value="AAA_31"/>
    <property type="match status" value="1"/>
</dbReference>
<feature type="region of interest" description="Disordered" evidence="6">
    <location>
        <begin position="1"/>
        <end position="39"/>
    </location>
</feature>
<dbReference type="KEGG" id="dvu:DVUA0040"/>
<reference evidence="8 9" key="1">
    <citation type="journal article" date="2004" name="Nat. Biotechnol.">
        <title>The genome sequence of the anaerobic, sulfate-reducing bacterium Desulfovibrio vulgaris Hildenborough.</title>
        <authorList>
            <person name="Heidelberg J.F."/>
            <person name="Seshadri R."/>
            <person name="Haveman S.A."/>
            <person name="Hemme C.L."/>
            <person name="Paulsen I.T."/>
            <person name="Kolonay J.F."/>
            <person name="Eisen J.A."/>
            <person name="Ward N."/>
            <person name="Methe B."/>
            <person name="Brinkac L.M."/>
            <person name="Daugherty S.C."/>
            <person name="Deboy R.T."/>
            <person name="Dodson R.J."/>
            <person name="Durkin A.S."/>
            <person name="Madupu R."/>
            <person name="Nelson W.C."/>
            <person name="Sullivan S.A."/>
            <person name="Fouts D."/>
            <person name="Haft D.H."/>
            <person name="Selengut J."/>
            <person name="Peterson J.D."/>
            <person name="Davidsen T.M."/>
            <person name="Zafar N."/>
            <person name="Zhou L."/>
            <person name="Radune D."/>
            <person name="Dimitrov G."/>
            <person name="Hance M."/>
            <person name="Tran K."/>
            <person name="Khouri H."/>
            <person name="Gill J."/>
            <person name="Utterback T.R."/>
            <person name="Feldblyum T.V."/>
            <person name="Wall J.D."/>
            <person name="Voordouw G."/>
            <person name="Fraser C.M."/>
        </authorList>
    </citation>
    <scope>NUCLEOTIDE SEQUENCE [LARGE SCALE GENOMIC DNA]</scope>
    <source>
        <strain evidence="9">ATCC 29579 / DSM 644 / NCIMB 8303 / VKM B-1760 / Hildenborough</strain>
        <plasmid evidence="9">pDV</plasmid>
    </source>
</reference>
<dbReference type="EnsemblBacteria" id="AAS94410">
    <property type="protein sequence ID" value="AAS94410"/>
    <property type="gene ID" value="DVUA0040"/>
</dbReference>
<gene>
    <name evidence="8" type="ordered locus">DVUA0040</name>
</gene>
<keyword evidence="1" id="KW-0808">Transferase</keyword>
<dbReference type="InterPro" id="IPR005702">
    <property type="entry name" value="Wzc-like_C"/>
</dbReference>
<keyword evidence="5" id="KW-0829">Tyrosine-protein kinase</keyword>
<dbReference type="PANTHER" id="PTHR32309">
    <property type="entry name" value="TYROSINE-PROTEIN KINASE"/>
    <property type="match status" value="1"/>
</dbReference>
<sequence length="372" mass="38970">MSRIEEALARAAREREAADTLPGAPGAQGKGGAGAAPEQPVAMPRGVEAAVARADDAHGGPALQVSPPVTPAVTPAVTMGATPSVASGPLHRDTAPGVVPGTASGIARGNNGYRAVGAEGRAAYADSKPRQVTLDQKLIAASGFDDPMSEEYRKIKGRLVSLARQKGMNLFMVTSSVMGEGKTLVSANLAISLAQEYDNTVLYIDADLRAPCAHGLFGVEASPGLSDCLMDGIPLHEALVPTGVGRLSFLPAGRQLPNPGELFASSLMRDMLHEMKRRYADRYVIIDTAPALPFAETRVLGRMVDGVLLVARENIATLNGISKTLEALEGSNLMGVIYNDASHPAWPSFPGYGDRYGTNRYAYGAHRTGQGQ</sequence>
<evidence type="ECO:0000256" key="4">
    <source>
        <dbReference type="ARBA" id="ARBA00022840"/>
    </source>
</evidence>
<dbReference type="RefSeq" id="WP_011176618.1">
    <property type="nucleotide sequence ID" value="NC_005863.1"/>
</dbReference>
<dbReference type="NCBIfam" id="TIGR03018">
    <property type="entry name" value="pepcterm_TyrKin"/>
    <property type="match status" value="1"/>
</dbReference>